<gene>
    <name evidence="1" type="ORF">C7419_101296</name>
</gene>
<dbReference type="EMBL" id="QGGT01000001">
    <property type="protein sequence ID" value="PWK36441.1"/>
    <property type="molecule type" value="Genomic_DNA"/>
</dbReference>
<comment type="caution">
    <text evidence="1">The sequence shown here is derived from an EMBL/GenBank/DDBJ whole genome shotgun (WGS) entry which is preliminary data.</text>
</comment>
<accession>A0A316EVS6</accession>
<dbReference type="RefSeq" id="WP_109580270.1">
    <property type="nucleotide sequence ID" value="NZ_QGGT01000001.1"/>
</dbReference>
<keyword evidence="2" id="KW-1185">Reference proteome</keyword>
<dbReference type="AlphaFoldDB" id="A0A316EVS6"/>
<evidence type="ECO:0000313" key="1">
    <source>
        <dbReference type="EMBL" id="PWK36441.1"/>
    </source>
</evidence>
<evidence type="ECO:0000313" key="2">
    <source>
        <dbReference type="Proteomes" id="UP000245754"/>
    </source>
</evidence>
<protein>
    <recommendedName>
        <fullName evidence="3">DUF2486 family protein</fullName>
    </recommendedName>
</protein>
<sequence length="199" mass="21762">MSERTTSRVIPRLGPHDSIPLLTEVIDLPATQEPADPALGAASADGVIDTADMPVSGVVTQVGNVGEDSEGHADRLSDLNDMSDLSDVVALHDVVELNDVVELDDDRDPPILDATPYLSGEDDLRAVRSELLTRVMMRFRTEWPQVVEAHTEATLQSRLAPLTAQLAAELTRALEARLVEWLDATLEEIERDPIERDPI</sequence>
<organism evidence="1 2">
    <name type="scientific">Cupriavidus plantarum</name>
    <dbReference type="NCBI Taxonomy" id="942865"/>
    <lineage>
        <taxon>Bacteria</taxon>
        <taxon>Pseudomonadati</taxon>
        <taxon>Pseudomonadota</taxon>
        <taxon>Betaproteobacteria</taxon>
        <taxon>Burkholderiales</taxon>
        <taxon>Burkholderiaceae</taxon>
        <taxon>Cupriavidus</taxon>
    </lineage>
</organism>
<evidence type="ECO:0008006" key="3">
    <source>
        <dbReference type="Google" id="ProtNLM"/>
    </source>
</evidence>
<proteinExistence type="predicted"/>
<reference evidence="1 2" key="1">
    <citation type="submission" date="2018-05" db="EMBL/GenBank/DDBJ databases">
        <title>Genomic Encyclopedia of Type Strains, Phase IV (KMG-V): Genome sequencing to study the core and pangenomes of soil and plant-associated prokaryotes.</title>
        <authorList>
            <person name="Whitman W."/>
        </authorList>
    </citation>
    <scope>NUCLEOTIDE SEQUENCE [LARGE SCALE GENOMIC DNA]</scope>
    <source>
        <strain evidence="1 2">SLV-132</strain>
    </source>
</reference>
<dbReference type="Proteomes" id="UP000245754">
    <property type="component" value="Unassembled WGS sequence"/>
</dbReference>
<name>A0A316EVS6_9BURK</name>